<evidence type="ECO:0000256" key="1">
    <source>
        <dbReference type="SAM" id="MobiDB-lite"/>
    </source>
</evidence>
<gene>
    <name evidence="2" type="ORF">CPA57_06120</name>
</gene>
<feature type="region of interest" description="Disordered" evidence="1">
    <location>
        <begin position="29"/>
        <end position="48"/>
    </location>
</feature>
<evidence type="ECO:0000313" key="2">
    <source>
        <dbReference type="EMBL" id="MBA5725851.1"/>
    </source>
</evidence>
<proteinExistence type="predicted"/>
<evidence type="ECO:0000313" key="3">
    <source>
        <dbReference type="Proteomes" id="UP001516390"/>
    </source>
</evidence>
<protein>
    <submittedName>
        <fullName evidence="2">Uncharacterized protein</fullName>
    </submittedName>
</protein>
<comment type="caution">
    <text evidence="2">The sequence shown here is derived from an EMBL/GenBank/DDBJ whole genome shotgun (WGS) entry which is preliminary data.</text>
</comment>
<dbReference type="Proteomes" id="UP001516390">
    <property type="component" value="Unassembled WGS sequence"/>
</dbReference>
<dbReference type="EMBL" id="NWUS01000002">
    <property type="protein sequence ID" value="MBA5725851.1"/>
    <property type="molecule type" value="Genomic_DNA"/>
</dbReference>
<sequence length="76" mass="8261">MAGRPSFPVRGVFRLFSKVHLPRFHLKGRETVPARPSSEKQASTTQSLRFGGAGSAIASMTDCQKDAKQGQVCKAR</sequence>
<feature type="compositionally biased region" description="Polar residues" evidence="1">
    <location>
        <begin position="39"/>
        <end position="48"/>
    </location>
</feature>
<accession>A0ABR5ZNE1</accession>
<organism evidence="2 3">
    <name type="scientific">Bombella favorum</name>
    <dbReference type="NCBI Taxonomy" id="2039164"/>
    <lineage>
        <taxon>Bacteria</taxon>
        <taxon>Pseudomonadati</taxon>
        <taxon>Pseudomonadota</taxon>
        <taxon>Alphaproteobacteria</taxon>
        <taxon>Acetobacterales</taxon>
        <taxon>Acetobacteraceae</taxon>
        <taxon>Bombella</taxon>
    </lineage>
</organism>
<keyword evidence="3" id="KW-1185">Reference proteome</keyword>
<reference evidence="2 3" key="1">
    <citation type="submission" date="2017-09" db="EMBL/GenBank/DDBJ databases">
        <authorList>
            <person name="Jakob F."/>
        </authorList>
    </citation>
    <scope>NUCLEOTIDE SEQUENCE [LARGE SCALE GENOMIC DNA]</scope>
    <source>
        <strain evidence="2 3">TMW 2.1880</strain>
    </source>
</reference>
<name>A0ABR5ZNE1_9PROT</name>